<feature type="region of interest" description="Disordered" evidence="1">
    <location>
        <begin position="258"/>
        <end position="284"/>
    </location>
</feature>
<dbReference type="Pfam" id="PF26501">
    <property type="entry name" value="DUF8167"/>
    <property type="match status" value="1"/>
</dbReference>
<feature type="domain" description="RCK C-terminal" evidence="3">
    <location>
        <begin position="317"/>
        <end position="401"/>
    </location>
</feature>
<accession>A0A6A8GAY9</accession>
<dbReference type="GO" id="GO:0008324">
    <property type="term" value="F:monoatomic cation transmembrane transporter activity"/>
    <property type="evidence" value="ECO:0007669"/>
    <property type="project" value="InterPro"/>
</dbReference>
<dbReference type="AlphaFoldDB" id="A0A6A8GAY9"/>
<dbReference type="Pfam" id="PF26503">
    <property type="entry name" value="DUF8167_3rd"/>
    <property type="match status" value="1"/>
</dbReference>
<dbReference type="InterPro" id="IPR036721">
    <property type="entry name" value="RCK_C_sf"/>
</dbReference>
<evidence type="ECO:0000259" key="3">
    <source>
        <dbReference type="PROSITE" id="PS51202"/>
    </source>
</evidence>
<dbReference type="Pfam" id="PF02080">
    <property type="entry name" value="TrkA_C"/>
    <property type="match status" value="1"/>
</dbReference>
<dbReference type="RefSeq" id="WP_151113342.1">
    <property type="nucleotide sequence ID" value="NZ_WKJQ01000001.1"/>
</dbReference>
<proteinExistence type="predicted"/>
<dbReference type="InterPro" id="IPR058480">
    <property type="entry name" value="DUF8167_N"/>
</dbReference>
<reference evidence="4 5" key="1">
    <citation type="submission" date="2019-11" db="EMBL/GenBank/DDBJ databases">
        <title>Whole genome sequence of Haloferax sp. MBLA0078.</title>
        <authorList>
            <person name="Seo M.-J."/>
            <person name="Cho E.-S."/>
        </authorList>
    </citation>
    <scope>NUCLEOTIDE SEQUENCE [LARGE SCALE GENOMIC DNA]</scope>
    <source>
        <strain evidence="4 5">MBLA0078</strain>
    </source>
</reference>
<dbReference type="SUPFAM" id="SSF116726">
    <property type="entry name" value="TrkA C-terminal domain-like"/>
    <property type="match status" value="1"/>
</dbReference>
<keyword evidence="2" id="KW-0472">Membrane</keyword>
<dbReference type="Pfam" id="PF26502">
    <property type="entry name" value="DUF8167_2nd"/>
    <property type="match status" value="1"/>
</dbReference>
<gene>
    <name evidence="4" type="ORF">GJR99_14405</name>
</gene>
<feature type="transmembrane region" description="Helical" evidence="2">
    <location>
        <begin position="39"/>
        <end position="63"/>
    </location>
</feature>
<sequence length="401" mass="42441">MASLPVEVVYGLYFGILTGLVPAAVAWLFGFGFRYVTGVTIPGLAVVVFSVAIAGASGGLMALTDPTITQSDNQVRLTVALLVVLMGALYAHNRGDAFANEIPRKMSLRKLTERTLSTDVVELVGGRGQVRVTVTREVDDIEGYPPVPVEVRNGIRDGEWTFPADIPLVELESRFADRLQTEFDLVAVEVEIDEQARATVAAAAPLGGLSKRLPAGKRAVSLEALVPTGLATGDDVVVTTDEGTVSGNVVGVDSVAEAADKDDEDDDDAPKAAPRAPTAIGGEGRVTVAVDRPDVESLLGSDSKQFVVKSRGVRREFELVSLLRRAGKRFTRVSVGEDGPLDGVTLREASVRDRYGVAILAVRHGGTWTIAPRGDQAVSAGDTVYAVGSRTDLDAFEEEIA</sequence>
<keyword evidence="2" id="KW-1133">Transmembrane helix</keyword>
<dbReference type="InterPro" id="IPR058604">
    <property type="entry name" value="DUF8167_3rd"/>
</dbReference>
<dbReference type="Proteomes" id="UP000443423">
    <property type="component" value="Unassembled WGS sequence"/>
</dbReference>
<dbReference type="Gene3D" id="3.30.70.1450">
    <property type="entry name" value="Regulator of K+ conductance, C-terminal domain"/>
    <property type="match status" value="1"/>
</dbReference>
<evidence type="ECO:0000313" key="5">
    <source>
        <dbReference type="Proteomes" id="UP000443423"/>
    </source>
</evidence>
<comment type="caution">
    <text evidence="4">The sequence shown here is derived from an EMBL/GenBank/DDBJ whole genome shotgun (WGS) entry which is preliminary data.</text>
</comment>
<keyword evidence="2" id="KW-0812">Transmembrane</keyword>
<dbReference type="OrthoDB" id="157524at2157"/>
<dbReference type="InterPro" id="IPR006037">
    <property type="entry name" value="RCK_C"/>
</dbReference>
<evidence type="ECO:0000256" key="2">
    <source>
        <dbReference type="SAM" id="Phobius"/>
    </source>
</evidence>
<dbReference type="PROSITE" id="PS51202">
    <property type="entry name" value="RCK_C"/>
    <property type="match status" value="1"/>
</dbReference>
<dbReference type="InterPro" id="IPR058603">
    <property type="entry name" value="DUF8167_2nd"/>
</dbReference>
<dbReference type="GO" id="GO:0006813">
    <property type="term" value="P:potassium ion transport"/>
    <property type="evidence" value="ECO:0007669"/>
    <property type="project" value="InterPro"/>
</dbReference>
<dbReference type="EMBL" id="WKJQ01000001">
    <property type="protein sequence ID" value="MRW97758.1"/>
    <property type="molecule type" value="Genomic_DNA"/>
</dbReference>
<name>A0A6A8GAY9_9EURY</name>
<evidence type="ECO:0000313" key="4">
    <source>
        <dbReference type="EMBL" id="MRW97758.1"/>
    </source>
</evidence>
<protein>
    <submittedName>
        <fullName evidence="4">Potassium transporter TrkA</fullName>
    </submittedName>
</protein>
<keyword evidence="5" id="KW-1185">Reference proteome</keyword>
<evidence type="ECO:0000256" key="1">
    <source>
        <dbReference type="SAM" id="MobiDB-lite"/>
    </source>
</evidence>
<feature type="transmembrane region" description="Helical" evidence="2">
    <location>
        <begin position="12"/>
        <end position="33"/>
    </location>
</feature>
<feature type="transmembrane region" description="Helical" evidence="2">
    <location>
        <begin position="75"/>
        <end position="92"/>
    </location>
</feature>
<organism evidence="4 5">
    <name type="scientific">Haloferax marinum</name>
    <dbReference type="NCBI Taxonomy" id="2666143"/>
    <lineage>
        <taxon>Archaea</taxon>
        <taxon>Methanobacteriati</taxon>
        <taxon>Methanobacteriota</taxon>
        <taxon>Stenosarchaea group</taxon>
        <taxon>Halobacteria</taxon>
        <taxon>Halobacteriales</taxon>
        <taxon>Haloferacaceae</taxon>
        <taxon>Haloferax</taxon>
    </lineage>
</organism>